<dbReference type="Pfam" id="PF08867">
    <property type="entry name" value="FRG"/>
    <property type="match status" value="1"/>
</dbReference>
<accession>A0A9X6WMI5</accession>
<reference evidence="2 3" key="1">
    <citation type="submission" date="2017-09" db="EMBL/GenBank/DDBJ databases">
        <title>Large-scale bioinformatics analysis of Bacillus genomes uncovers conserved roles of natural products in bacterial physiology.</title>
        <authorList>
            <consortium name="Agbiome Team Llc"/>
            <person name="Bleich R.M."/>
            <person name="Grubbs K.J."/>
            <person name="Santa Maria K.C."/>
            <person name="Allen S.E."/>
            <person name="Farag S."/>
            <person name="Shank E.A."/>
            <person name="Bowers A."/>
        </authorList>
    </citation>
    <scope>NUCLEOTIDE SEQUENCE [LARGE SCALE GENOMIC DNA]</scope>
    <source>
        <strain evidence="2 3">AFS085496</strain>
    </source>
</reference>
<organism evidence="2 3">
    <name type="scientific">Bacillus thuringiensis</name>
    <dbReference type="NCBI Taxonomy" id="1428"/>
    <lineage>
        <taxon>Bacteria</taxon>
        <taxon>Bacillati</taxon>
        <taxon>Bacillota</taxon>
        <taxon>Bacilli</taxon>
        <taxon>Bacillales</taxon>
        <taxon>Bacillaceae</taxon>
        <taxon>Bacillus</taxon>
        <taxon>Bacillus cereus group</taxon>
    </lineage>
</organism>
<evidence type="ECO:0000313" key="2">
    <source>
        <dbReference type="EMBL" id="PFJ38620.1"/>
    </source>
</evidence>
<dbReference type="EMBL" id="NUVX01000032">
    <property type="protein sequence ID" value="PFJ38620.1"/>
    <property type="molecule type" value="Genomic_DNA"/>
</dbReference>
<protein>
    <submittedName>
        <fullName evidence="2">FRG domain-containing protein</fullName>
    </submittedName>
</protein>
<gene>
    <name evidence="2" type="ORF">COJ15_17955</name>
</gene>
<evidence type="ECO:0000313" key="3">
    <source>
        <dbReference type="Proteomes" id="UP000224003"/>
    </source>
</evidence>
<dbReference type="SMART" id="SM00901">
    <property type="entry name" value="FRG"/>
    <property type="match status" value="1"/>
</dbReference>
<proteinExistence type="predicted"/>
<dbReference type="InterPro" id="IPR014966">
    <property type="entry name" value="FRG-dom"/>
</dbReference>
<evidence type="ECO:0000259" key="1">
    <source>
        <dbReference type="SMART" id="SM00901"/>
    </source>
</evidence>
<comment type="caution">
    <text evidence="2">The sequence shown here is derived from an EMBL/GenBank/DDBJ whole genome shotgun (WGS) entry which is preliminary data.</text>
</comment>
<sequence>MDKYINRELWYRGHSNASWQLVPTGIRDMVPYQNSRGYDINNPSIAYGDSYIGPSLIEMLEEFQLKSYPYLSVLPNNEFEWMFLAQHHGLPTRLLDWTLNPLVALYFAVEHATTIPYLYTEEDEAEYYDSSEDSFRPDGAAVFVMDPIEINNTFHDKIKHVVDISKHPEKWGVYSEYSDARDFPPICVRGNFKNERIRFQSGNFTLHGSSKWPLDYYTITKKKFHKIFIHNSNMYEIKEELHRMGINKNFIYPGLDSLAQDIREKELQRFKKQLNLERN</sequence>
<dbReference type="Proteomes" id="UP000224003">
    <property type="component" value="Unassembled WGS sequence"/>
</dbReference>
<name>A0A9X6WMI5_BACTU</name>
<feature type="domain" description="FRG" evidence="1">
    <location>
        <begin position="5"/>
        <end position="128"/>
    </location>
</feature>
<dbReference type="AlphaFoldDB" id="A0A9X6WMI5"/>